<feature type="compositionally biased region" description="Basic and acidic residues" evidence="10">
    <location>
        <begin position="75"/>
        <end position="89"/>
    </location>
</feature>
<comment type="subcellular location">
    <subcellularLocation>
        <location evidence="9">Cytoplasm</location>
    </subcellularLocation>
</comment>
<feature type="region of interest" description="Disordered" evidence="10">
    <location>
        <begin position="18"/>
        <end position="96"/>
    </location>
</feature>
<keyword evidence="4 9" id="KW-0255">Endonuclease</keyword>
<dbReference type="EC" id="3.1.-.-" evidence="9"/>
<comment type="caution">
    <text evidence="12">The sequence shown here is derived from an EMBL/GenBank/DDBJ whole genome shotgun (WGS) entry which is preliminary data.</text>
</comment>
<dbReference type="Gene3D" id="3.40.50.10710">
    <property type="entry name" value="Metallo-hydrolase/oxidoreductase"/>
    <property type="match status" value="1"/>
</dbReference>
<dbReference type="HAMAP" id="MF_01491">
    <property type="entry name" value="RNase_J_bact"/>
    <property type="match status" value="1"/>
</dbReference>
<dbReference type="PANTHER" id="PTHR43694">
    <property type="entry name" value="RIBONUCLEASE J"/>
    <property type="match status" value="1"/>
</dbReference>
<dbReference type="Pfam" id="PF22505">
    <property type="entry name" value="RNase_J_b_CASP"/>
    <property type="match status" value="1"/>
</dbReference>
<dbReference type="InterPro" id="IPR001279">
    <property type="entry name" value="Metallo-B-lactamas"/>
</dbReference>
<dbReference type="InterPro" id="IPR004613">
    <property type="entry name" value="RNase_J"/>
</dbReference>
<keyword evidence="1 9" id="KW-0963">Cytoplasm</keyword>
<evidence type="ECO:0000259" key="11">
    <source>
        <dbReference type="SMART" id="SM00849"/>
    </source>
</evidence>
<evidence type="ECO:0000256" key="1">
    <source>
        <dbReference type="ARBA" id="ARBA00022490"/>
    </source>
</evidence>
<dbReference type="InterPro" id="IPR042173">
    <property type="entry name" value="RNase_J_2"/>
</dbReference>
<comment type="subunit">
    <text evidence="9">Homodimer, may be a subunit of the RNA degradosome.</text>
</comment>
<evidence type="ECO:0000256" key="7">
    <source>
        <dbReference type="ARBA" id="ARBA00022839"/>
    </source>
</evidence>
<dbReference type="GO" id="GO:0004521">
    <property type="term" value="F:RNA endonuclease activity"/>
    <property type="evidence" value="ECO:0007669"/>
    <property type="project" value="UniProtKB-UniRule"/>
</dbReference>
<name>A0A2H0W5E7_9BACT</name>
<dbReference type="GO" id="GO:0003723">
    <property type="term" value="F:RNA binding"/>
    <property type="evidence" value="ECO:0007669"/>
    <property type="project" value="UniProtKB-UniRule"/>
</dbReference>
<dbReference type="Gene3D" id="3.10.20.580">
    <property type="match status" value="1"/>
</dbReference>
<dbReference type="CDD" id="cd07714">
    <property type="entry name" value="RNaseJ_MBL-fold"/>
    <property type="match status" value="1"/>
</dbReference>
<reference evidence="13" key="1">
    <citation type="submission" date="2017-09" db="EMBL/GenBank/DDBJ databases">
        <title>Depth-based differentiation of microbial function through sediment-hosted aquifers and enrichment of novel symbionts in the deep terrestrial subsurface.</title>
        <authorList>
            <person name="Probst A.J."/>
            <person name="Ladd B."/>
            <person name="Jarett J.K."/>
            <person name="Geller-Mcgrath D.E."/>
            <person name="Sieber C.M.K."/>
            <person name="Emerson J.B."/>
            <person name="Anantharaman K."/>
            <person name="Thomas B.C."/>
            <person name="Malmstrom R."/>
            <person name="Stieglmeier M."/>
            <person name="Klingl A."/>
            <person name="Woyke T."/>
            <person name="Ryan C.M."/>
            <person name="Banfield J.F."/>
        </authorList>
    </citation>
    <scope>NUCLEOTIDE SEQUENCE [LARGE SCALE GENOMIC DNA]</scope>
</reference>
<dbReference type="InterPro" id="IPR030854">
    <property type="entry name" value="RNase_J_bac"/>
</dbReference>
<dbReference type="SMART" id="SM00849">
    <property type="entry name" value="Lactamase_B"/>
    <property type="match status" value="1"/>
</dbReference>
<dbReference type="Pfam" id="PF17770">
    <property type="entry name" value="RNase_J_C"/>
    <property type="match status" value="1"/>
</dbReference>
<dbReference type="GO" id="GO:0004534">
    <property type="term" value="F:5'-3' RNA exonuclease activity"/>
    <property type="evidence" value="ECO:0007669"/>
    <property type="project" value="UniProtKB-UniRule"/>
</dbReference>
<dbReference type="Proteomes" id="UP000231382">
    <property type="component" value="Unassembled WGS sequence"/>
</dbReference>
<dbReference type="AlphaFoldDB" id="A0A2H0W5E7"/>
<proteinExistence type="inferred from homology"/>
<dbReference type="EMBL" id="PEZW01000028">
    <property type="protein sequence ID" value="PIS07315.1"/>
    <property type="molecule type" value="Genomic_DNA"/>
</dbReference>
<dbReference type="InterPro" id="IPR011108">
    <property type="entry name" value="RMMBL"/>
</dbReference>
<keyword evidence="7 9" id="KW-0269">Exonuclease</keyword>
<keyword evidence="9" id="KW-0698">rRNA processing</keyword>
<evidence type="ECO:0000256" key="3">
    <source>
        <dbReference type="ARBA" id="ARBA00022723"/>
    </source>
</evidence>
<evidence type="ECO:0000256" key="10">
    <source>
        <dbReference type="SAM" id="MobiDB-lite"/>
    </source>
</evidence>
<evidence type="ECO:0000256" key="8">
    <source>
        <dbReference type="ARBA" id="ARBA00022884"/>
    </source>
</evidence>
<dbReference type="InterPro" id="IPR041636">
    <property type="entry name" value="RNase_J_C"/>
</dbReference>
<keyword evidence="5 9" id="KW-0378">Hydrolase</keyword>
<feature type="domain" description="Metallo-beta-lactamase" evidence="11">
    <location>
        <begin position="122"/>
        <end position="319"/>
    </location>
</feature>
<evidence type="ECO:0000313" key="12">
    <source>
        <dbReference type="EMBL" id="PIS07315.1"/>
    </source>
</evidence>
<dbReference type="InterPro" id="IPR036866">
    <property type="entry name" value="RibonucZ/Hydroxyglut_hydro"/>
</dbReference>
<dbReference type="InterPro" id="IPR001587">
    <property type="entry name" value="RNase_J_CS"/>
</dbReference>
<evidence type="ECO:0000256" key="6">
    <source>
        <dbReference type="ARBA" id="ARBA00022833"/>
    </source>
</evidence>
<keyword evidence="6" id="KW-0862">Zinc</keyword>
<keyword evidence="3" id="KW-0479">Metal-binding</keyword>
<dbReference type="Pfam" id="PF00753">
    <property type="entry name" value="Lactamase_B"/>
    <property type="match status" value="1"/>
</dbReference>
<keyword evidence="2 9" id="KW-0540">Nuclease</keyword>
<sequence length="665" mass="74166">MDFKLHDSVFMIQYSSTMNEQTQTKHSGSDPTSPNGLRGTSRSKLLDNALKNDAVNTRFSPRSKLKNRALPNDRMGQKPDNRTKQEEPRYTAQSVNPQKQSKFFYEPKLKIIPLGGVEETGGKNSTVFEYKNDIVVVDMGFMFPDETMPGVDYVLPDVTYLEQNKQKIRGLWITHAHLDHIGAIPYIYEKIGSPTIYGSPLSLGIIKSKLEEFGLDKTAKLSPIKIGEDVIQQGVFKISTFRLTHSIPQAMGIEIDTPEGIVVHTGDYKFDHTPADGKPADFSALAMIGAKKPLVMLSESTNIEKAGVSISEREIERSLLSIMENANQRIFVSTFSTLISRIQQILNVSKKLNRKICFVGRSMLTTVEIAISLEALVVPKDTIIDAKDLNKYSDDKIVIVCTGSQGEDNAALTRIANGEHRQVKMKRGDLVILSSSPIPGNERSVSHVMDNLFRAGAQVIYQKLMDVHTSGHANQEDIKLMLALIRPKYLIPIHGERHKLMMHCRIAREMGIVDENHCLVGDDGQVMEFSKGHGEVTNKRVPAAYVMVDGLGVGDVGNIVLRDRKAMAEEGIFVVIVTVDHQTNQVLTSPDIISRGFIYMRESEDLVHKARAEVKKIFAKYLTKSAGSAKADFGTVKQKLRDELSDFLFKETERKPMVIPVVIEV</sequence>
<dbReference type="Gene3D" id="3.60.15.10">
    <property type="entry name" value="Ribonuclease Z/Hydroxyacylglutathione hydrolase-like"/>
    <property type="match status" value="1"/>
</dbReference>
<dbReference type="PANTHER" id="PTHR43694:SF1">
    <property type="entry name" value="RIBONUCLEASE J"/>
    <property type="match status" value="1"/>
</dbReference>
<dbReference type="PROSITE" id="PS01292">
    <property type="entry name" value="UPF0036"/>
    <property type="match status" value="1"/>
</dbReference>
<keyword evidence="8 9" id="KW-0694">RNA-binding</keyword>
<dbReference type="SUPFAM" id="SSF56281">
    <property type="entry name" value="Metallo-hydrolase/oxidoreductase"/>
    <property type="match status" value="1"/>
</dbReference>
<comment type="similarity">
    <text evidence="9">Belongs to the metallo-beta-lactamase superfamily. RNA-metabolizing metallo-beta-lactamase-like family. Bacterial RNase J subfamily.</text>
</comment>
<accession>A0A2H0W5E7</accession>
<comment type="function">
    <text evidence="9">An RNase that has 5'-3' exonuclease and possibly endonuclease activity. Involved in maturation of rRNA and in some organisms also mRNA maturation and/or decay.</text>
</comment>
<protein>
    <recommendedName>
        <fullName evidence="9">Ribonuclease J</fullName>
        <shortName evidence="9">RNase J</shortName>
        <ecNumber evidence="9">3.1.-.-</ecNumber>
    </recommendedName>
</protein>
<dbReference type="GO" id="GO:0005737">
    <property type="term" value="C:cytoplasm"/>
    <property type="evidence" value="ECO:0007669"/>
    <property type="project" value="UniProtKB-SubCell"/>
</dbReference>
<gene>
    <name evidence="9" type="primary">rnj</name>
    <name evidence="12" type="ORF">COT78_04130</name>
</gene>
<evidence type="ECO:0000256" key="4">
    <source>
        <dbReference type="ARBA" id="ARBA00022759"/>
    </source>
</evidence>
<dbReference type="NCBIfam" id="TIGR00649">
    <property type="entry name" value="MG423"/>
    <property type="match status" value="1"/>
</dbReference>
<feature type="binding site" evidence="9">
    <location>
        <begin position="468"/>
        <end position="472"/>
    </location>
    <ligand>
        <name>substrate</name>
    </ligand>
</feature>
<evidence type="ECO:0000256" key="5">
    <source>
        <dbReference type="ARBA" id="ARBA00022801"/>
    </source>
</evidence>
<dbReference type="InterPro" id="IPR055132">
    <property type="entry name" value="RNase_J_b_CASP"/>
</dbReference>
<dbReference type="Pfam" id="PF07521">
    <property type="entry name" value="RMMBL"/>
    <property type="match status" value="1"/>
</dbReference>
<organism evidence="12 13">
    <name type="scientific">Candidatus Berkelbacteria bacterium CG10_big_fil_rev_8_21_14_0_10_43_13</name>
    <dbReference type="NCBI Taxonomy" id="1974514"/>
    <lineage>
        <taxon>Bacteria</taxon>
        <taxon>Candidatus Berkelbacteria</taxon>
    </lineage>
</organism>
<dbReference type="GO" id="GO:0008270">
    <property type="term" value="F:zinc ion binding"/>
    <property type="evidence" value="ECO:0007669"/>
    <property type="project" value="InterPro"/>
</dbReference>
<evidence type="ECO:0000256" key="9">
    <source>
        <dbReference type="HAMAP-Rule" id="MF_01491"/>
    </source>
</evidence>
<evidence type="ECO:0000313" key="13">
    <source>
        <dbReference type="Proteomes" id="UP000231382"/>
    </source>
</evidence>
<evidence type="ECO:0000256" key="2">
    <source>
        <dbReference type="ARBA" id="ARBA00022722"/>
    </source>
</evidence>
<dbReference type="GO" id="GO:0006364">
    <property type="term" value="P:rRNA processing"/>
    <property type="evidence" value="ECO:0007669"/>
    <property type="project" value="UniProtKB-UniRule"/>
</dbReference>
<feature type="compositionally biased region" description="Polar residues" evidence="10">
    <location>
        <begin position="18"/>
        <end position="43"/>
    </location>
</feature>